<dbReference type="InterPro" id="IPR036388">
    <property type="entry name" value="WH-like_DNA-bd_sf"/>
</dbReference>
<dbReference type="GO" id="GO:0006355">
    <property type="term" value="P:regulation of DNA-templated transcription"/>
    <property type="evidence" value="ECO:0007669"/>
    <property type="project" value="InterPro"/>
</dbReference>
<feature type="domain" description="HTH iclR-type" evidence="2">
    <location>
        <begin position="248"/>
        <end position="303"/>
    </location>
</feature>
<name>A0A2R7Y9Q0_9CREN</name>
<protein>
    <recommendedName>
        <fullName evidence="2">HTH iclR-type domain-containing protein</fullName>
    </recommendedName>
</protein>
<dbReference type="InterPro" id="IPR000485">
    <property type="entry name" value="AsnC-type_HTH_dom"/>
</dbReference>
<evidence type="ECO:0000259" key="2">
    <source>
        <dbReference type="PROSITE" id="PS51077"/>
    </source>
</evidence>
<reference evidence="3 4" key="1">
    <citation type="journal article" date="2018" name="Syst. Appl. Microbiol.">
        <title>A new symbiotic nanoarchaeote (Candidatus Nanoclepta minutus) and its host (Zestosphaera tikiterensis gen. nov., sp. nov.) from a New Zealand hot spring.</title>
        <authorList>
            <person name="St John E."/>
            <person name="Liu Y."/>
            <person name="Podar M."/>
            <person name="Stott M.B."/>
            <person name="Meneghin J."/>
            <person name="Chen Z."/>
            <person name="Lagutin K."/>
            <person name="Mitchell K."/>
            <person name="Reysenbach A.L."/>
        </authorList>
    </citation>
    <scope>NUCLEOTIDE SEQUENCE [LARGE SCALE GENOMIC DNA]</scope>
    <source>
        <strain evidence="3">NZ3</strain>
    </source>
</reference>
<dbReference type="InterPro" id="IPR005471">
    <property type="entry name" value="Tscrpt_reg_IclR_N"/>
</dbReference>
<dbReference type="CDD" id="cd00090">
    <property type="entry name" value="HTH_ARSR"/>
    <property type="match status" value="1"/>
</dbReference>
<sequence length="320" mass="35047">MKECVHSRSIDLKKACLKVLTTALLVLILSLTLQAVFVEGKYSVVSRYILYEDGTAMVTLFVSNIEGENVIYLPLEKGYNQYTLRVLQDSIPSPFNITSDGRLMIEVSGVTSVIVEYEASLGTLINDSIVEVNLNPFTQAVVVLPPNAALLYFSGKPQIDVESNGITNVILSYSEGGSYTIKFVPIPGGATVTSPSKPPTQQTTQAPAGGGMITFLVGGSAIAVAVALLLLFIFLRRRGEPIEPEMHVGLDERDLKLLKILERGEVSLAELAKESGLNKSVVWRRMKRLSDEGLVEQRYEKGKLVFKLTVKGIKKLKELK</sequence>
<dbReference type="Pfam" id="PF13412">
    <property type="entry name" value="HTH_24"/>
    <property type="match status" value="1"/>
</dbReference>
<proteinExistence type="predicted"/>
<dbReference type="InterPro" id="IPR011991">
    <property type="entry name" value="ArsR-like_HTH"/>
</dbReference>
<comment type="caution">
    <text evidence="3">The sequence shown here is derived from an EMBL/GenBank/DDBJ whole genome shotgun (WGS) entry which is preliminary data.</text>
</comment>
<feature type="transmembrane region" description="Helical" evidence="1">
    <location>
        <begin position="212"/>
        <end position="235"/>
    </location>
</feature>
<keyword evidence="1" id="KW-1133">Transmembrane helix</keyword>
<evidence type="ECO:0000256" key="1">
    <source>
        <dbReference type="SAM" id="Phobius"/>
    </source>
</evidence>
<accession>A0A2R7Y9Q0</accession>
<evidence type="ECO:0000313" key="3">
    <source>
        <dbReference type="EMBL" id="PUA33582.1"/>
    </source>
</evidence>
<keyword evidence="1" id="KW-0812">Transmembrane</keyword>
<keyword evidence="1" id="KW-0472">Membrane</keyword>
<evidence type="ECO:0000313" key="4">
    <source>
        <dbReference type="Proteomes" id="UP000244093"/>
    </source>
</evidence>
<gene>
    <name evidence="3" type="ORF">B7O98_03960</name>
</gene>
<dbReference type="InterPro" id="IPR036390">
    <property type="entry name" value="WH_DNA-bd_sf"/>
</dbReference>
<dbReference type="AlphaFoldDB" id="A0A2R7Y9Q0"/>
<organism evidence="3 4">
    <name type="scientific">Zestosphaera tikiterensis</name>
    <dbReference type="NCBI Taxonomy" id="1973259"/>
    <lineage>
        <taxon>Archaea</taxon>
        <taxon>Thermoproteota</taxon>
        <taxon>Thermoprotei</taxon>
        <taxon>Desulfurococcales</taxon>
        <taxon>Desulfurococcaceae</taxon>
        <taxon>Zestosphaera</taxon>
    </lineage>
</organism>
<dbReference type="EMBL" id="NBVN01000002">
    <property type="protein sequence ID" value="PUA33582.1"/>
    <property type="molecule type" value="Genomic_DNA"/>
</dbReference>
<dbReference type="PROSITE" id="PS51077">
    <property type="entry name" value="HTH_ICLR"/>
    <property type="match status" value="1"/>
</dbReference>
<dbReference type="PRINTS" id="PR00033">
    <property type="entry name" value="HTHASNC"/>
</dbReference>
<dbReference type="Proteomes" id="UP000244093">
    <property type="component" value="Unassembled WGS sequence"/>
</dbReference>
<dbReference type="SUPFAM" id="SSF46785">
    <property type="entry name" value="Winged helix' DNA-binding domain"/>
    <property type="match status" value="1"/>
</dbReference>
<dbReference type="GO" id="GO:0043565">
    <property type="term" value="F:sequence-specific DNA binding"/>
    <property type="evidence" value="ECO:0007669"/>
    <property type="project" value="InterPro"/>
</dbReference>
<dbReference type="Gene3D" id="1.10.10.10">
    <property type="entry name" value="Winged helix-like DNA-binding domain superfamily/Winged helix DNA-binding domain"/>
    <property type="match status" value="1"/>
</dbReference>